<dbReference type="EMBL" id="QXGC01000678">
    <property type="protein sequence ID" value="KAE9224945.1"/>
    <property type="molecule type" value="Genomic_DNA"/>
</dbReference>
<comment type="caution">
    <text evidence="1">The sequence shown here is derived from an EMBL/GenBank/DDBJ whole genome shotgun (WGS) entry which is preliminary data.</text>
</comment>
<organism evidence="1 2">
    <name type="scientific">Phytophthora fragariae</name>
    <dbReference type="NCBI Taxonomy" id="53985"/>
    <lineage>
        <taxon>Eukaryota</taxon>
        <taxon>Sar</taxon>
        <taxon>Stramenopiles</taxon>
        <taxon>Oomycota</taxon>
        <taxon>Peronosporomycetes</taxon>
        <taxon>Peronosporales</taxon>
        <taxon>Peronosporaceae</taxon>
        <taxon>Phytophthora</taxon>
    </lineage>
</organism>
<reference evidence="1 2" key="1">
    <citation type="submission" date="2018-09" db="EMBL/GenBank/DDBJ databases">
        <title>Genomic investigation of the strawberry pathogen Phytophthora fragariae indicates pathogenicity is determined by transcriptional variation in three key races.</title>
        <authorList>
            <person name="Adams T.M."/>
            <person name="Armitage A.D."/>
            <person name="Sobczyk M.K."/>
            <person name="Bates H.J."/>
            <person name="Dunwell J.M."/>
            <person name="Nellist C.F."/>
            <person name="Harrison R.J."/>
        </authorList>
    </citation>
    <scope>NUCLEOTIDE SEQUENCE [LARGE SCALE GENOMIC DNA]</scope>
    <source>
        <strain evidence="1 2">BC-23</strain>
    </source>
</reference>
<sequence length="105" mass="10694">MPQQRLFSVSHQRSAQAWQPAAGQLQAASGSVAAFASRLVAVSELAWQPAAGQRQAVSASVAEAAVSASVAEAGSGVRATIAKRCPSAWPKLVMASALTHGKVRG</sequence>
<accession>A0A6G0NWD1</accession>
<name>A0A6G0NWD1_9STRA</name>
<gene>
    <name evidence="1" type="ORF">PF004_g12066</name>
</gene>
<proteinExistence type="predicted"/>
<protein>
    <submittedName>
        <fullName evidence="1">Uncharacterized protein</fullName>
    </submittedName>
</protein>
<dbReference type="AlphaFoldDB" id="A0A6G0NWD1"/>
<evidence type="ECO:0000313" key="1">
    <source>
        <dbReference type="EMBL" id="KAE9224945.1"/>
    </source>
</evidence>
<dbReference type="Proteomes" id="UP000476176">
    <property type="component" value="Unassembled WGS sequence"/>
</dbReference>
<evidence type="ECO:0000313" key="2">
    <source>
        <dbReference type="Proteomes" id="UP000476176"/>
    </source>
</evidence>